<evidence type="ECO:0000313" key="1">
    <source>
        <dbReference type="EMBL" id="PON61351.1"/>
    </source>
</evidence>
<dbReference type="EMBL" id="JXTB01000122">
    <property type="protein sequence ID" value="PON61351.1"/>
    <property type="molecule type" value="Genomic_DNA"/>
</dbReference>
<reference evidence="2" key="1">
    <citation type="submission" date="2016-06" db="EMBL/GenBank/DDBJ databases">
        <title>Parallel loss of symbiosis genes in relatives of nitrogen-fixing non-legume Parasponia.</title>
        <authorList>
            <person name="Van Velzen R."/>
            <person name="Holmer R."/>
            <person name="Bu F."/>
            <person name="Rutten L."/>
            <person name="Van Zeijl A."/>
            <person name="Liu W."/>
            <person name="Santuari L."/>
            <person name="Cao Q."/>
            <person name="Sharma T."/>
            <person name="Shen D."/>
            <person name="Roswanjaya Y."/>
            <person name="Wardhani T."/>
            <person name="Kalhor M.S."/>
            <person name="Jansen J."/>
            <person name="Van den Hoogen J."/>
            <person name="Gungor B."/>
            <person name="Hartog M."/>
            <person name="Hontelez J."/>
            <person name="Verver J."/>
            <person name="Yang W.-C."/>
            <person name="Schijlen E."/>
            <person name="Repin R."/>
            <person name="Schilthuizen M."/>
            <person name="Schranz E."/>
            <person name="Heidstra R."/>
            <person name="Miyata K."/>
            <person name="Fedorova E."/>
            <person name="Kohlen W."/>
            <person name="Bisseling T."/>
            <person name="Smit S."/>
            <person name="Geurts R."/>
        </authorList>
    </citation>
    <scope>NUCLEOTIDE SEQUENCE [LARGE SCALE GENOMIC DNA]</scope>
    <source>
        <strain evidence="2">cv. WU1-14</strain>
    </source>
</reference>
<gene>
    <name evidence="1" type="ORF">PanWU01x14_147280</name>
</gene>
<evidence type="ECO:0000313" key="2">
    <source>
        <dbReference type="Proteomes" id="UP000237105"/>
    </source>
</evidence>
<name>A0A2P5CJY2_PARAD</name>
<keyword evidence="2" id="KW-1185">Reference proteome</keyword>
<organism evidence="1 2">
    <name type="scientific">Parasponia andersonii</name>
    <name type="common">Sponia andersonii</name>
    <dbReference type="NCBI Taxonomy" id="3476"/>
    <lineage>
        <taxon>Eukaryota</taxon>
        <taxon>Viridiplantae</taxon>
        <taxon>Streptophyta</taxon>
        <taxon>Embryophyta</taxon>
        <taxon>Tracheophyta</taxon>
        <taxon>Spermatophyta</taxon>
        <taxon>Magnoliopsida</taxon>
        <taxon>eudicotyledons</taxon>
        <taxon>Gunneridae</taxon>
        <taxon>Pentapetalae</taxon>
        <taxon>rosids</taxon>
        <taxon>fabids</taxon>
        <taxon>Rosales</taxon>
        <taxon>Cannabaceae</taxon>
        <taxon>Parasponia</taxon>
    </lineage>
</organism>
<dbReference type="Proteomes" id="UP000237105">
    <property type="component" value="Unassembled WGS sequence"/>
</dbReference>
<sequence length="47" mass="5766">MYHIVGIISTIYARRSEVVFNRVSLLQLRDCRFWYDFPYSDLTLFFL</sequence>
<dbReference type="AlphaFoldDB" id="A0A2P5CJY2"/>
<proteinExistence type="predicted"/>
<comment type="caution">
    <text evidence="1">The sequence shown here is derived from an EMBL/GenBank/DDBJ whole genome shotgun (WGS) entry which is preliminary data.</text>
</comment>
<protein>
    <submittedName>
        <fullName evidence="1">Uncharacterized protein</fullName>
    </submittedName>
</protein>
<accession>A0A2P5CJY2</accession>